<organism evidence="2 3">
    <name type="scientific">Mycobacteroides salmoniphilum</name>
    <dbReference type="NCBI Taxonomy" id="404941"/>
    <lineage>
        <taxon>Bacteria</taxon>
        <taxon>Bacillati</taxon>
        <taxon>Actinomycetota</taxon>
        <taxon>Actinomycetes</taxon>
        <taxon>Mycobacteriales</taxon>
        <taxon>Mycobacteriaceae</taxon>
        <taxon>Mycobacteroides</taxon>
    </lineage>
</organism>
<keyword evidence="1" id="KW-1133">Transmembrane helix</keyword>
<evidence type="ECO:0000313" key="3">
    <source>
        <dbReference type="Proteomes" id="UP000295117"/>
    </source>
</evidence>
<keyword evidence="1" id="KW-0472">Membrane</keyword>
<sequence length="111" mass="12561">MMNRMSLVVPWILVAAGLILCVPSVLERNWTGIFLHGLCVLGAFYLVWHERRQVRLRRVQEQVAAEWTDARVSEVVAGRGSLVEAVKALREAEPRLGLVTATRMVRNGHSW</sequence>
<gene>
    <name evidence="2" type="ORF">DE4585_03856</name>
</gene>
<reference evidence="2 3" key="1">
    <citation type="journal article" date="2019" name="Sci. Rep.">
        <title>Extended insight into the Mycobacterium chelonae-abscessus complex through whole genome sequencing of Mycobacterium salmoniphilum outbreak and Mycobacterium salmoniphilum-like strains.</title>
        <authorList>
            <person name="Behra P.R.K."/>
            <person name="Das S."/>
            <person name="Pettersson B.M.F."/>
            <person name="Shirreff L."/>
            <person name="DuCote T."/>
            <person name="Jacobsson K.G."/>
            <person name="Ennis D.G."/>
            <person name="Kirsebom L.A."/>
        </authorList>
    </citation>
    <scope>NUCLEOTIDE SEQUENCE [LARGE SCALE GENOMIC DNA]</scope>
    <source>
        <strain evidence="2 3">DE 4585</strain>
    </source>
</reference>
<proteinExistence type="predicted"/>
<dbReference type="EMBL" id="PECH01000008">
    <property type="protein sequence ID" value="TDZ80105.1"/>
    <property type="molecule type" value="Genomic_DNA"/>
</dbReference>
<dbReference type="Proteomes" id="UP000295117">
    <property type="component" value="Unassembled WGS sequence"/>
</dbReference>
<evidence type="ECO:0000313" key="2">
    <source>
        <dbReference type="EMBL" id="TDZ80105.1"/>
    </source>
</evidence>
<keyword evidence="1" id="KW-0812">Transmembrane</keyword>
<comment type="caution">
    <text evidence="2">The sequence shown here is derived from an EMBL/GenBank/DDBJ whole genome shotgun (WGS) entry which is preliminary data.</text>
</comment>
<name>A0A4R8S252_9MYCO</name>
<dbReference type="AlphaFoldDB" id="A0A4R8S252"/>
<evidence type="ECO:0000256" key="1">
    <source>
        <dbReference type="SAM" id="Phobius"/>
    </source>
</evidence>
<accession>A0A4R8S252</accession>
<protein>
    <submittedName>
        <fullName evidence="2">Uncharacterized protein</fullName>
    </submittedName>
</protein>
<feature type="transmembrane region" description="Helical" evidence="1">
    <location>
        <begin position="31"/>
        <end position="48"/>
    </location>
</feature>